<dbReference type="PROSITE" id="PS50222">
    <property type="entry name" value="EF_HAND_2"/>
    <property type="match status" value="2"/>
</dbReference>
<gene>
    <name evidence="13" type="ORF">CUNI_LOCUS18157</name>
</gene>
<dbReference type="GO" id="GO:0005509">
    <property type="term" value="F:calcium ion binding"/>
    <property type="evidence" value="ECO:0007669"/>
    <property type="project" value="InterPro"/>
</dbReference>
<feature type="compositionally biased region" description="Basic and acidic residues" evidence="10">
    <location>
        <begin position="67"/>
        <end position="81"/>
    </location>
</feature>
<evidence type="ECO:0000256" key="9">
    <source>
        <dbReference type="ARBA" id="ARBA00031511"/>
    </source>
</evidence>
<protein>
    <recommendedName>
        <fullName evidence="8">45 kDa calcium-binding protein</fullName>
    </recommendedName>
    <alternativeName>
        <fullName evidence="9">Stromal cell-derived factor 4</fullName>
    </alternativeName>
</protein>
<evidence type="ECO:0000256" key="10">
    <source>
        <dbReference type="SAM" id="MobiDB-lite"/>
    </source>
</evidence>
<dbReference type="InterPro" id="IPR018247">
    <property type="entry name" value="EF_Hand_1_Ca_BS"/>
</dbReference>
<dbReference type="SMART" id="SM00054">
    <property type="entry name" value="EFh"/>
    <property type="match status" value="3"/>
</dbReference>
<feature type="chain" id="PRO_5035760036" description="45 kDa calcium-binding protein" evidence="11">
    <location>
        <begin position="19"/>
        <end position="430"/>
    </location>
</feature>
<accession>A0A8S3ZSW8</accession>
<dbReference type="GO" id="GO:0005796">
    <property type="term" value="C:Golgi lumen"/>
    <property type="evidence" value="ECO:0007669"/>
    <property type="project" value="UniProtKB-SubCell"/>
</dbReference>
<dbReference type="InterPro" id="IPR002048">
    <property type="entry name" value="EF_hand_dom"/>
</dbReference>
<evidence type="ECO:0000256" key="4">
    <source>
        <dbReference type="ARBA" id="ARBA00022837"/>
    </source>
</evidence>
<keyword evidence="5" id="KW-0333">Golgi apparatus</keyword>
<evidence type="ECO:0000259" key="12">
    <source>
        <dbReference type="PROSITE" id="PS50222"/>
    </source>
</evidence>
<reference evidence="13" key="1">
    <citation type="submission" date="2021-04" db="EMBL/GenBank/DDBJ databases">
        <authorList>
            <consortium name="Molecular Ecology Group"/>
        </authorList>
    </citation>
    <scope>NUCLEOTIDE SEQUENCE</scope>
</reference>
<evidence type="ECO:0000313" key="14">
    <source>
        <dbReference type="Proteomes" id="UP000678393"/>
    </source>
</evidence>
<keyword evidence="14" id="KW-1185">Reference proteome</keyword>
<keyword evidence="3" id="KW-0677">Repeat</keyword>
<dbReference type="PANTHER" id="PTHR10827:SF98">
    <property type="entry name" value="45 KDA CALCIUM-BINDING PROTEIN"/>
    <property type="match status" value="1"/>
</dbReference>
<dbReference type="SUPFAM" id="SSF47473">
    <property type="entry name" value="EF-hand"/>
    <property type="match status" value="1"/>
</dbReference>
<dbReference type="PROSITE" id="PS00018">
    <property type="entry name" value="EF_HAND_1"/>
    <property type="match status" value="3"/>
</dbReference>
<dbReference type="PANTHER" id="PTHR10827">
    <property type="entry name" value="RETICULOCALBIN"/>
    <property type="match status" value="1"/>
</dbReference>
<dbReference type="Proteomes" id="UP000678393">
    <property type="component" value="Unassembled WGS sequence"/>
</dbReference>
<dbReference type="Gene3D" id="1.10.238.10">
    <property type="entry name" value="EF-hand"/>
    <property type="match status" value="3"/>
</dbReference>
<feature type="domain" description="EF-hand" evidence="12">
    <location>
        <begin position="165"/>
        <end position="200"/>
    </location>
</feature>
<feature type="region of interest" description="Disordered" evidence="10">
    <location>
        <begin position="60"/>
        <end position="81"/>
    </location>
</feature>
<keyword evidence="4" id="KW-0106">Calcium</keyword>
<dbReference type="CDD" id="cd16225">
    <property type="entry name" value="EFh_CREC_cab45"/>
    <property type="match status" value="1"/>
</dbReference>
<name>A0A8S3ZSW8_9EUPU</name>
<dbReference type="InterPro" id="IPR027240">
    <property type="entry name" value="CAB45_EFh"/>
</dbReference>
<evidence type="ECO:0000256" key="5">
    <source>
        <dbReference type="ARBA" id="ARBA00023034"/>
    </source>
</evidence>
<keyword evidence="2 11" id="KW-0732">Signal</keyword>
<keyword evidence="1" id="KW-0479">Metal-binding</keyword>
<dbReference type="GO" id="GO:0017156">
    <property type="term" value="P:calcium-ion regulated exocytosis"/>
    <property type="evidence" value="ECO:0007669"/>
    <property type="project" value="TreeGrafter"/>
</dbReference>
<evidence type="ECO:0000256" key="11">
    <source>
        <dbReference type="SAM" id="SignalP"/>
    </source>
</evidence>
<dbReference type="AlphaFoldDB" id="A0A8S3ZSW8"/>
<evidence type="ECO:0000256" key="7">
    <source>
        <dbReference type="ARBA" id="ARBA00023769"/>
    </source>
</evidence>
<proteinExistence type="predicted"/>
<evidence type="ECO:0000256" key="1">
    <source>
        <dbReference type="ARBA" id="ARBA00022723"/>
    </source>
</evidence>
<dbReference type="InterPro" id="IPR011992">
    <property type="entry name" value="EF-hand-dom_pair"/>
</dbReference>
<evidence type="ECO:0000313" key="13">
    <source>
        <dbReference type="EMBL" id="CAG5132599.1"/>
    </source>
</evidence>
<comment type="caution">
    <text evidence="13">The sequence shown here is derived from an EMBL/GenBank/DDBJ whole genome shotgun (WGS) entry which is preliminary data.</text>
</comment>
<evidence type="ECO:0000256" key="8">
    <source>
        <dbReference type="ARBA" id="ARBA00023817"/>
    </source>
</evidence>
<dbReference type="Pfam" id="PF13202">
    <property type="entry name" value="EF-hand_5"/>
    <property type="match status" value="1"/>
</dbReference>
<comment type="subcellular location">
    <subcellularLocation>
        <location evidence="7">Golgi apparatus lumen</location>
    </subcellularLocation>
</comment>
<keyword evidence="6" id="KW-0325">Glycoprotein</keyword>
<feature type="signal peptide" evidence="11">
    <location>
        <begin position="1"/>
        <end position="18"/>
    </location>
</feature>
<sequence length="430" mass="50126">MWYLLICSISLLSDFVNCIPVTSLPQKVLEDVGNKNHQVDNIEVHHDIDVDLKNQELANDLLPDQDNNEKEDKRLSHKEEQHLSDLALPVAVDGNAAQRYKTDSDEKKRNLAFIGQMKKLPLDKLVPVDHLDVVKMEQDGHMNKEYHKEMFLGEHEEFKAEAIENAEVKLKEVITKADIDRDGYLSKSEMEKWILEKMMEHFKEAKRENTIIFKHLDPDGDGFIKWKEYYVHFLLSRGFDPKNTWQHIVDYDDSIKLDQDDKDALVSYKFKWTDADKNPTDNQLSENEFMAFRHPEHSKQSLELMAYNVMKGVDTNYDGIIVEAEFAALPPGEVEGKEFEEMDRKWQEERRTEFREIMDVNHDKKVDLEELKNYLDPTNPVQAKLEAATLMSLMDDDKDNLLSVAEILKHSDIFISSKLVNFAANVHDEF</sequence>
<organism evidence="13 14">
    <name type="scientific">Candidula unifasciata</name>
    <dbReference type="NCBI Taxonomy" id="100452"/>
    <lineage>
        <taxon>Eukaryota</taxon>
        <taxon>Metazoa</taxon>
        <taxon>Spiralia</taxon>
        <taxon>Lophotrochozoa</taxon>
        <taxon>Mollusca</taxon>
        <taxon>Gastropoda</taxon>
        <taxon>Heterobranchia</taxon>
        <taxon>Euthyneura</taxon>
        <taxon>Panpulmonata</taxon>
        <taxon>Eupulmonata</taxon>
        <taxon>Stylommatophora</taxon>
        <taxon>Helicina</taxon>
        <taxon>Helicoidea</taxon>
        <taxon>Geomitridae</taxon>
        <taxon>Candidula</taxon>
    </lineage>
</organism>
<dbReference type="Pfam" id="PF13833">
    <property type="entry name" value="EF-hand_8"/>
    <property type="match status" value="1"/>
</dbReference>
<evidence type="ECO:0000256" key="2">
    <source>
        <dbReference type="ARBA" id="ARBA00022729"/>
    </source>
</evidence>
<dbReference type="GO" id="GO:0005783">
    <property type="term" value="C:endoplasmic reticulum"/>
    <property type="evidence" value="ECO:0007669"/>
    <property type="project" value="TreeGrafter"/>
</dbReference>
<feature type="domain" description="EF-hand" evidence="12">
    <location>
        <begin position="204"/>
        <end position="239"/>
    </location>
</feature>
<dbReference type="OrthoDB" id="9978834at2759"/>
<dbReference type="EMBL" id="CAJHNH020005512">
    <property type="protein sequence ID" value="CAG5132599.1"/>
    <property type="molecule type" value="Genomic_DNA"/>
</dbReference>
<evidence type="ECO:0000256" key="3">
    <source>
        <dbReference type="ARBA" id="ARBA00022737"/>
    </source>
</evidence>
<evidence type="ECO:0000256" key="6">
    <source>
        <dbReference type="ARBA" id="ARBA00023180"/>
    </source>
</evidence>